<dbReference type="FunFam" id="3.40.605.10:FF:000005">
    <property type="entry name" value="Succinate-semialdehyde dehydrogenase I"/>
    <property type="match status" value="1"/>
</dbReference>
<dbReference type="PROSITE" id="PS00070">
    <property type="entry name" value="ALDEHYDE_DEHYDR_CYS"/>
    <property type="match status" value="1"/>
</dbReference>
<dbReference type="InterPro" id="IPR016160">
    <property type="entry name" value="Ald_DH_CS_CYS"/>
</dbReference>
<dbReference type="InterPro" id="IPR016162">
    <property type="entry name" value="Ald_DH_N"/>
</dbReference>
<dbReference type="InterPro" id="IPR050740">
    <property type="entry name" value="Aldehyde_DH_Superfamily"/>
</dbReference>
<comment type="similarity">
    <text evidence="1">Belongs to the aldehyde dehydrogenase family.</text>
</comment>
<feature type="domain" description="Aldehyde dehydrogenase" evidence="3">
    <location>
        <begin position="11"/>
        <end position="328"/>
    </location>
</feature>
<dbReference type="InterPro" id="IPR016161">
    <property type="entry name" value="Ald_DH/histidinol_DH"/>
</dbReference>
<protein>
    <submittedName>
        <fullName evidence="4">Succinate-semialdehyde dehydrogenase [NAD(P)+]</fullName>
        <ecNumber evidence="4">1.2.1.16</ecNumber>
    </submittedName>
</protein>
<evidence type="ECO:0000259" key="3">
    <source>
        <dbReference type="Pfam" id="PF00171"/>
    </source>
</evidence>
<dbReference type="InterPro" id="IPR016163">
    <property type="entry name" value="Ald_DH_C"/>
</dbReference>
<dbReference type="Pfam" id="PF00171">
    <property type="entry name" value="Aldedh"/>
    <property type="match status" value="1"/>
</dbReference>
<dbReference type="AlphaFoldDB" id="A0A3B1DU58"/>
<gene>
    <name evidence="4" type="ORF">MNBD_PLANCTO03-1758</name>
</gene>
<dbReference type="Gene3D" id="3.40.605.10">
    <property type="entry name" value="Aldehyde Dehydrogenase, Chain A, domain 1"/>
    <property type="match status" value="1"/>
</dbReference>
<sequence>MHTKNLIGGEWTGADDGGLFAVHDPATDALLAEVPDCGEAETARAIEAAASAFESWKAQPAAERSRVLRRLFDLMLCEEDRLGELLMREQGKPKAEAVGEIRYGASFVEWAAEEAKRIYGETIPASVPGKRIAVLRQPVGVVAAITPWNFPCAMITRKIAPALAVGCTAIIKPAEQTPLSALAFGELCSEAGLPDGVVNIVTGRDPEPIGRAIFADSRVRHVSFTGSTEVGRILMQQAAGNITRLSLELGGHAPFIVFEDADLDAAVAGLMASKFRNAGQTCICANRVFVQQGVYAAFLGKLTAAVGGLQLGAGDEAGAQIGPLIDDAA</sequence>
<dbReference type="PANTHER" id="PTHR43353">
    <property type="entry name" value="SUCCINATE-SEMIALDEHYDE DEHYDROGENASE, MITOCHONDRIAL"/>
    <property type="match status" value="1"/>
</dbReference>
<dbReference type="GO" id="GO:0004777">
    <property type="term" value="F:succinate-semialdehyde dehydrogenase (NAD+) activity"/>
    <property type="evidence" value="ECO:0007669"/>
    <property type="project" value="TreeGrafter"/>
</dbReference>
<keyword evidence="2 4" id="KW-0560">Oxidoreductase</keyword>
<dbReference type="PANTHER" id="PTHR43353:SF5">
    <property type="entry name" value="SUCCINATE-SEMIALDEHYDE DEHYDROGENASE, MITOCHONDRIAL"/>
    <property type="match status" value="1"/>
</dbReference>
<evidence type="ECO:0000256" key="2">
    <source>
        <dbReference type="ARBA" id="ARBA00023002"/>
    </source>
</evidence>
<proteinExistence type="inferred from homology"/>
<name>A0A3B1DU58_9ZZZZ</name>
<accession>A0A3B1DU58</accession>
<dbReference type="SUPFAM" id="SSF53720">
    <property type="entry name" value="ALDH-like"/>
    <property type="match status" value="1"/>
</dbReference>
<dbReference type="EMBL" id="UOGK01000271">
    <property type="protein sequence ID" value="VAX39634.1"/>
    <property type="molecule type" value="Genomic_DNA"/>
</dbReference>
<dbReference type="EC" id="1.2.1.16" evidence="4"/>
<reference evidence="4" key="1">
    <citation type="submission" date="2018-06" db="EMBL/GenBank/DDBJ databases">
        <authorList>
            <person name="Zhirakovskaya E."/>
        </authorList>
    </citation>
    <scope>NUCLEOTIDE SEQUENCE</scope>
</reference>
<dbReference type="Gene3D" id="3.40.309.10">
    <property type="entry name" value="Aldehyde Dehydrogenase, Chain A, domain 2"/>
    <property type="match status" value="1"/>
</dbReference>
<feature type="non-terminal residue" evidence="4">
    <location>
        <position position="329"/>
    </location>
</feature>
<dbReference type="GO" id="GO:0009450">
    <property type="term" value="P:gamma-aminobutyric acid catabolic process"/>
    <property type="evidence" value="ECO:0007669"/>
    <property type="project" value="TreeGrafter"/>
</dbReference>
<dbReference type="InterPro" id="IPR015590">
    <property type="entry name" value="Aldehyde_DH_dom"/>
</dbReference>
<evidence type="ECO:0000256" key="1">
    <source>
        <dbReference type="ARBA" id="ARBA00009986"/>
    </source>
</evidence>
<evidence type="ECO:0000313" key="4">
    <source>
        <dbReference type="EMBL" id="VAX39634.1"/>
    </source>
</evidence>
<organism evidence="4">
    <name type="scientific">hydrothermal vent metagenome</name>
    <dbReference type="NCBI Taxonomy" id="652676"/>
    <lineage>
        <taxon>unclassified sequences</taxon>
        <taxon>metagenomes</taxon>
        <taxon>ecological metagenomes</taxon>
    </lineage>
</organism>